<organism evidence="2 3">
    <name type="scientific">Pleurodeles waltl</name>
    <name type="common">Iberian ribbed newt</name>
    <dbReference type="NCBI Taxonomy" id="8319"/>
    <lineage>
        <taxon>Eukaryota</taxon>
        <taxon>Metazoa</taxon>
        <taxon>Chordata</taxon>
        <taxon>Craniata</taxon>
        <taxon>Vertebrata</taxon>
        <taxon>Euteleostomi</taxon>
        <taxon>Amphibia</taxon>
        <taxon>Batrachia</taxon>
        <taxon>Caudata</taxon>
        <taxon>Salamandroidea</taxon>
        <taxon>Salamandridae</taxon>
        <taxon>Pleurodelinae</taxon>
        <taxon>Pleurodeles</taxon>
    </lineage>
</organism>
<evidence type="ECO:0000256" key="1">
    <source>
        <dbReference type="SAM" id="MobiDB-lite"/>
    </source>
</evidence>
<dbReference type="Proteomes" id="UP001066276">
    <property type="component" value="Chromosome 8"/>
</dbReference>
<comment type="caution">
    <text evidence="2">The sequence shown here is derived from an EMBL/GenBank/DDBJ whole genome shotgun (WGS) entry which is preliminary data.</text>
</comment>
<proteinExistence type="predicted"/>
<accession>A0AAV7NP13</accession>
<gene>
    <name evidence="2" type="ORF">NDU88_005973</name>
</gene>
<sequence length="99" mass="10783">MPLLIPPWQVRIGRSRKLHHPAGPLLERNFRSNWLQLPHSSAPAAVKIGCAMTLQLLQRQSPKIPGAAAAPRGGGDNEDAADDAALQVRLNRLHTPHLP</sequence>
<dbReference type="EMBL" id="JANPWB010000012">
    <property type="protein sequence ID" value="KAJ1117777.1"/>
    <property type="molecule type" value="Genomic_DNA"/>
</dbReference>
<evidence type="ECO:0000313" key="2">
    <source>
        <dbReference type="EMBL" id="KAJ1117777.1"/>
    </source>
</evidence>
<dbReference type="AlphaFoldDB" id="A0AAV7NP13"/>
<evidence type="ECO:0000313" key="3">
    <source>
        <dbReference type="Proteomes" id="UP001066276"/>
    </source>
</evidence>
<reference evidence="2" key="1">
    <citation type="journal article" date="2022" name="bioRxiv">
        <title>Sequencing and chromosome-scale assembly of the giantPleurodeles waltlgenome.</title>
        <authorList>
            <person name="Brown T."/>
            <person name="Elewa A."/>
            <person name="Iarovenko S."/>
            <person name="Subramanian E."/>
            <person name="Araus A.J."/>
            <person name="Petzold A."/>
            <person name="Susuki M."/>
            <person name="Suzuki K.-i.T."/>
            <person name="Hayashi T."/>
            <person name="Toyoda A."/>
            <person name="Oliveira C."/>
            <person name="Osipova E."/>
            <person name="Leigh N.D."/>
            <person name="Simon A."/>
            <person name="Yun M.H."/>
        </authorList>
    </citation>
    <scope>NUCLEOTIDE SEQUENCE</scope>
    <source>
        <strain evidence="2">20211129_DDA</strain>
        <tissue evidence="2">Liver</tissue>
    </source>
</reference>
<name>A0AAV7NP13_PLEWA</name>
<protein>
    <submittedName>
        <fullName evidence="2">Uncharacterized protein</fullName>
    </submittedName>
</protein>
<keyword evidence="3" id="KW-1185">Reference proteome</keyword>
<feature type="region of interest" description="Disordered" evidence="1">
    <location>
        <begin position="63"/>
        <end position="83"/>
    </location>
</feature>